<dbReference type="GO" id="GO:0016301">
    <property type="term" value="F:kinase activity"/>
    <property type="evidence" value="ECO:0007669"/>
    <property type="project" value="UniProtKB-KW"/>
</dbReference>
<dbReference type="Pfam" id="PF00294">
    <property type="entry name" value="PfkB"/>
    <property type="match status" value="2"/>
</dbReference>
<dbReference type="GO" id="GO:0006796">
    <property type="term" value="P:phosphate-containing compound metabolic process"/>
    <property type="evidence" value="ECO:0007669"/>
    <property type="project" value="UniProtKB-ARBA"/>
</dbReference>
<gene>
    <name evidence="5" type="ORF">NMOB1V02_LOCUS6501</name>
</gene>
<keyword evidence="3" id="KW-0418">Kinase</keyword>
<dbReference type="EMBL" id="CAJPEX010001368">
    <property type="protein sequence ID" value="CAG0918956.1"/>
    <property type="molecule type" value="Genomic_DNA"/>
</dbReference>
<sequence length="374" mass="40037">MKQTVGGVGRNVAQCLRELGVPAVFIAAVGEDITGRKVLKDLSCTIGKAGNSVKQVESGSTASFIVVLDKFGQHHFEAGDIDCMNQLSVDHLQKFKSTIEQAPLVFMDGNIPDDSMTYLLEICGKAQVPVFFEPTTASLAQRPILLNKLHCLTFASPNIAELVQMSLAVAQSVFFEPTTASLAQRPILLNKLHCLTFASPNIAELVQMSLAVAQSGGVKWNDRQLNMFSDISQLDVVKKVDCLVQLCKPLVHHGPMAAVLVTMGSDGLLVVRKGQPEDSLLPVDKSVARPVSVTHYPVKAVERVVSVSGAGDCLAAAFISAMLAGKSQHYCAAFAQACARATLSEDSTVPELNIESLQKTAEAMADTYTVFESC</sequence>
<evidence type="ECO:0000256" key="2">
    <source>
        <dbReference type="ARBA" id="ARBA00022723"/>
    </source>
</evidence>
<dbReference type="SUPFAM" id="SSF53613">
    <property type="entry name" value="Ribokinase-like"/>
    <property type="match status" value="1"/>
</dbReference>
<organism evidence="5">
    <name type="scientific">Notodromas monacha</name>
    <dbReference type="NCBI Taxonomy" id="399045"/>
    <lineage>
        <taxon>Eukaryota</taxon>
        <taxon>Metazoa</taxon>
        <taxon>Ecdysozoa</taxon>
        <taxon>Arthropoda</taxon>
        <taxon>Crustacea</taxon>
        <taxon>Oligostraca</taxon>
        <taxon>Ostracoda</taxon>
        <taxon>Podocopa</taxon>
        <taxon>Podocopida</taxon>
        <taxon>Cypridocopina</taxon>
        <taxon>Cypridoidea</taxon>
        <taxon>Cyprididae</taxon>
        <taxon>Notodromas</taxon>
    </lineage>
</organism>
<evidence type="ECO:0000313" key="6">
    <source>
        <dbReference type="Proteomes" id="UP000678499"/>
    </source>
</evidence>
<feature type="domain" description="Carbohydrate kinase PfkB" evidence="4">
    <location>
        <begin position="207"/>
        <end position="348"/>
    </location>
</feature>
<evidence type="ECO:0000259" key="4">
    <source>
        <dbReference type="Pfam" id="PF00294"/>
    </source>
</evidence>
<dbReference type="InterPro" id="IPR002173">
    <property type="entry name" value="Carboh/pur_kinase_PfkB_CS"/>
</dbReference>
<dbReference type="Proteomes" id="UP000678499">
    <property type="component" value="Unassembled WGS sequence"/>
</dbReference>
<accession>A0A7R9BQM5</accession>
<protein>
    <recommendedName>
        <fullName evidence="4">Carbohydrate kinase PfkB domain-containing protein</fullName>
    </recommendedName>
</protein>
<feature type="domain" description="Carbohydrate kinase PfkB" evidence="4">
    <location>
        <begin position="2"/>
        <end position="166"/>
    </location>
</feature>
<dbReference type="InterPro" id="IPR029056">
    <property type="entry name" value="Ribokinase-like"/>
</dbReference>
<dbReference type="PANTHER" id="PTHR42909:SF1">
    <property type="entry name" value="CARBOHYDRATE KINASE PFKB DOMAIN-CONTAINING PROTEIN"/>
    <property type="match status" value="1"/>
</dbReference>
<keyword evidence="6" id="KW-1185">Reference proteome</keyword>
<reference evidence="5" key="1">
    <citation type="submission" date="2020-11" db="EMBL/GenBank/DDBJ databases">
        <authorList>
            <person name="Tran Van P."/>
        </authorList>
    </citation>
    <scope>NUCLEOTIDE SEQUENCE</scope>
</reference>
<keyword evidence="1" id="KW-0808">Transferase</keyword>
<evidence type="ECO:0000256" key="3">
    <source>
        <dbReference type="ARBA" id="ARBA00022777"/>
    </source>
</evidence>
<dbReference type="Gene3D" id="3.40.1190.20">
    <property type="match status" value="2"/>
</dbReference>
<dbReference type="GO" id="GO:0016798">
    <property type="term" value="F:hydrolase activity, acting on glycosyl bonds"/>
    <property type="evidence" value="ECO:0007669"/>
    <property type="project" value="TreeGrafter"/>
</dbReference>
<dbReference type="GO" id="GO:0046872">
    <property type="term" value="F:metal ion binding"/>
    <property type="evidence" value="ECO:0007669"/>
    <property type="project" value="UniProtKB-KW"/>
</dbReference>
<proteinExistence type="predicted"/>
<dbReference type="InterPro" id="IPR011611">
    <property type="entry name" value="PfkB_dom"/>
</dbReference>
<dbReference type="PANTHER" id="PTHR42909">
    <property type="entry name" value="ZGC:136858"/>
    <property type="match status" value="1"/>
</dbReference>
<name>A0A7R9BQM5_9CRUS</name>
<dbReference type="OrthoDB" id="198885at2759"/>
<keyword evidence="2" id="KW-0479">Metal-binding</keyword>
<dbReference type="AlphaFoldDB" id="A0A7R9BQM5"/>
<dbReference type="EMBL" id="OA883405">
    <property type="protein sequence ID" value="CAD7278804.1"/>
    <property type="molecule type" value="Genomic_DNA"/>
</dbReference>
<evidence type="ECO:0000313" key="5">
    <source>
        <dbReference type="EMBL" id="CAD7278804.1"/>
    </source>
</evidence>
<dbReference type="GO" id="GO:0004730">
    <property type="term" value="F:pseudouridylate synthase activity"/>
    <property type="evidence" value="ECO:0007669"/>
    <property type="project" value="TreeGrafter"/>
</dbReference>
<dbReference type="PROSITE" id="PS00584">
    <property type="entry name" value="PFKB_KINASES_2"/>
    <property type="match status" value="1"/>
</dbReference>
<evidence type="ECO:0000256" key="1">
    <source>
        <dbReference type="ARBA" id="ARBA00022679"/>
    </source>
</evidence>
<dbReference type="GO" id="GO:0005737">
    <property type="term" value="C:cytoplasm"/>
    <property type="evidence" value="ECO:0007669"/>
    <property type="project" value="TreeGrafter"/>
</dbReference>
<dbReference type="PROSITE" id="PS00583">
    <property type="entry name" value="PFKB_KINASES_1"/>
    <property type="match status" value="1"/>
</dbReference>